<evidence type="ECO:0000259" key="5">
    <source>
        <dbReference type="PROSITE" id="PS50075"/>
    </source>
</evidence>
<comment type="cofactor">
    <cofactor evidence="1">
        <name>pantetheine 4'-phosphate</name>
        <dbReference type="ChEBI" id="CHEBI:47942"/>
    </cofactor>
</comment>
<sequence>MQFPLSYGQQAMLFLYQIAPQNIAYNIYTTVRISSELDLEAWHRAWLLIVERHPILRTTYTQHEDQPVQVVHPYQEVDIKVTDAAAWNLDYLQKQILAEADRPYNLETGPMLRVHLFTQSATEHIQLLAMHHIAGDMWSFDILLNEFQLLYAAEVKTSLQVSSQVIENSFISNFQTDNILSLPKLSYTDYVRWQTEILTSSQGEQLSAYWLKQLAGELPLLDIPLDKLRPSVQTYGGATHIIELDEELLKKLRKFSASEKTSLYRIFLAAFFVLFYRLSGQEDILVGCPVAGRSGREEFARIVGYFTDPVVCRANLAGNPTFKEFLAQVRRTVSEAKKHQDYPFPLLVKQLAPERDSSRPPLFQVALTWQKHRWYENVQKSSLVMSPEVIEGHQRGSAFDIDLAIIEAGTELQLCWQYNTDLFDAATVERVAGNYQTLLESILTNPEQPISQLPLLTEIEQHQLLIEWNNTKKDYPLDKCIHQLFELQVECNPDAVAVELAGEKLTYQELNQRATQLAHHLINLGVNADVLVGICVERTPLMVIGLLAILKAGGGYVPLDPAYPRERLAYMLDDSQAQILLTQQQLIDSLPSTGTKVICLDSDWELISKQSQKNPETEVKPHNLAYVIYTSGSTGKPKGVMIEHRSLVNFTLSVADKYKISNTDRILQAASISFDAAAEEIYPCLLSGATLVLRTAEMLGSISTFVEKCWEWNLTVLMVGTAYWHQLTSELATTNDTLPTSVRLISTGGEKWLPEKLKLWQKCMDKRSLVHNLKSPPMLMNGYGPTEATVLSTVYDLSQLVVEDTQTRQLIGKAFDNVQIYILDSYLQPVPIGVPGELHIGGVGLARGYLHRPDLTAQKFIPNPFNQSERLYKTGDLVRYLPDGNIEFIGRIDNQVKIRGFRIELGEIETVLVTHPQVLEAVVIDSDDIPGSKRLVAYVVTRSKSEIKGQLRSFVKQKLPDYMIPSAFVVLDALPLTPNGKLDRRNLPKPDQTRPDIEANYVAPQTEVERRIAAVWEEVLHLENIGIHDHFFEIGGHSLLATQIISRLRQVLQMDLSVRTLFEAPTIARFAEYCEIIHATVQGLQHSFDTSDGEYEEIEI</sequence>
<dbReference type="GO" id="GO:0044550">
    <property type="term" value="P:secondary metabolite biosynthetic process"/>
    <property type="evidence" value="ECO:0007669"/>
    <property type="project" value="UniProtKB-ARBA"/>
</dbReference>
<evidence type="ECO:0000256" key="4">
    <source>
        <dbReference type="ARBA" id="ARBA00022553"/>
    </source>
</evidence>
<dbReference type="SUPFAM" id="SSF52777">
    <property type="entry name" value="CoA-dependent acyltransferases"/>
    <property type="match status" value="2"/>
</dbReference>
<dbReference type="NCBIfam" id="TIGR01733">
    <property type="entry name" value="AA-adenyl-dom"/>
    <property type="match status" value="1"/>
</dbReference>
<dbReference type="InterPro" id="IPR020459">
    <property type="entry name" value="AMP-binding"/>
</dbReference>
<dbReference type="GO" id="GO:0047689">
    <property type="term" value="F:aspartate racemase activity"/>
    <property type="evidence" value="ECO:0007669"/>
    <property type="project" value="UniProtKB-EC"/>
</dbReference>
<dbReference type="eggNOG" id="COG1020">
    <property type="taxonomic scope" value="Bacteria"/>
</dbReference>
<dbReference type="GO" id="GO:0008610">
    <property type="term" value="P:lipid biosynthetic process"/>
    <property type="evidence" value="ECO:0007669"/>
    <property type="project" value="UniProtKB-ARBA"/>
</dbReference>
<dbReference type="PRINTS" id="PR00154">
    <property type="entry name" value="AMPBINDING"/>
</dbReference>
<dbReference type="FunFam" id="3.40.50.980:FF:000001">
    <property type="entry name" value="Non-ribosomal peptide synthetase"/>
    <property type="match status" value="1"/>
</dbReference>
<dbReference type="GO" id="GO:0043041">
    <property type="term" value="P:amino acid activation for nonribosomal peptide biosynthetic process"/>
    <property type="evidence" value="ECO:0007669"/>
    <property type="project" value="TreeGrafter"/>
</dbReference>
<dbReference type="InterPro" id="IPR010071">
    <property type="entry name" value="AA_adenyl_dom"/>
</dbReference>
<gene>
    <name evidence="6" type="ordered locus">Anacy_3713</name>
</gene>
<dbReference type="Gene3D" id="3.40.50.980">
    <property type="match status" value="2"/>
</dbReference>
<dbReference type="Gene3D" id="2.30.38.10">
    <property type="entry name" value="Luciferase, Domain 3"/>
    <property type="match status" value="1"/>
</dbReference>
<keyword evidence="7" id="KW-1185">Reference proteome</keyword>
<dbReference type="InterPro" id="IPR045851">
    <property type="entry name" value="AMP-bd_C_sf"/>
</dbReference>
<evidence type="ECO:0000313" key="7">
    <source>
        <dbReference type="Proteomes" id="UP000010474"/>
    </source>
</evidence>
<dbReference type="Gene3D" id="3.30.559.30">
    <property type="entry name" value="Nonribosomal peptide synthetase, condensation domain"/>
    <property type="match status" value="1"/>
</dbReference>
<dbReference type="InterPro" id="IPR020845">
    <property type="entry name" value="AMP-binding_CS"/>
</dbReference>
<dbReference type="OrthoDB" id="9757538at2"/>
<dbReference type="InterPro" id="IPR000873">
    <property type="entry name" value="AMP-dep_synth/lig_dom"/>
</dbReference>
<dbReference type="InterPro" id="IPR020806">
    <property type="entry name" value="PKS_PP-bd"/>
</dbReference>
<dbReference type="AlphaFoldDB" id="K9ZL92"/>
<dbReference type="SMART" id="SM00823">
    <property type="entry name" value="PKS_PP"/>
    <property type="match status" value="1"/>
</dbReference>
<dbReference type="Gene3D" id="1.10.1200.10">
    <property type="entry name" value="ACP-like"/>
    <property type="match status" value="1"/>
</dbReference>
<dbReference type="InterPro" id="IPR036736">
    <property type="entry name" value="ACP-like_sf"/>
</dbReference>
<keyword evidence="6" id="KW-0413">Isomerase</keyword>
<dbReference type="InterPro" id="IPR001242">
    <property type="entry name" value="Condensation_dom"/>
</dbReference>
<dbReference type="PATRIC" id="fig|272123.3.peg.4034"/>
<dbReference type="HOGENOM" id="CLU_000022_2_4_3"/>
<reference evidence="7" key="1">
    <citation type="journal article" date="2013" name="Proc. Natl. Acad. Sci. U.S.A.">
        <title>Improving the coverage of the cyanobacterial phylum using diversity-driven genome sequencing.</title>
        <authorList>
            <person name="Shih P.M."/>
            <person name="Wu D."/>
            <person name="Latifi A."/>
            <person name="Axen S.D."/>
            <person name="Fewer D.P."/>
            <person name="Talla E."/>
            <person name="Calteau A."/>
            <person name="Cai F."/>
            <person name="Tandeau de Marsac N."/>
            <person name="Rippka R."/>
            <person name="Herdman M."/>
            <person name="Sivonen K."/>
            <person name="Coursin T."/>
            <person name="Laurent T."/>
            <person name="Goodwin L."/>
            <person name="Nolan M."/>
            <person name="Davenport K.W."/>
            <person name="Han C.S."/>
            <person name="Rubin E.M."/>
            <person name="Eisen J.A."/>
            <person name="Woyke T."/>
            <person name="Gugger M."/>
            <person name="Kerfeld C.A."/>
        </authorList>
    </citation>
    <scope>NUCLEOTIDE SEQUENCE [LARGE SCALE GENOMIC DNA]</scope>
    <source>
        <strain evidence="7">ATCC 27899 / PCC 7122</strain>
    </source>
</reference>
<dbReference type="RefSeq" id="WP_015215721.1">
    <property type="nucleotide sequence ID" value="NC_019771.1"/>
</dbReference>
<dbReference type="STRING" id="272123.Anacy_3713"/>
<dbReference type="PROSITE" id="PS50075">
    <property type="entry name" value="CARRIER"/>
    <property type="match status" value="1"/>
</dbReference>
<dbReference type="FunFam" id="3.30.300.30:FF:000010">
    <property type="entry name" value="Enterobactin synthetase component F"/>
    <property type="match status" value="1"/>
</dbReference>
<evidence type="ECO:0000256" key="3">
    <source>
        <dbReference type="ARBA" id="ARBA00022450"/>
    </source>
</evidence>
<dbReference type="PROSITE" id="PS00455">
    <property type="entry name" value="AMP_BINDING"/>
    <property type="match status" value="1"/>
</dbReference>
<dbReference type="KEGG" id="acy:Anacy_3713"/>
<keyword evidence="4" id="KW-0597">Phosphoprotein</keyword>
<dbReference type="GO" id="GO:0031177">
    <property type="term" value="F:phosphopantetheine binding"/>
    <property type="evidence" value="ECO:0007669"/>
    <property type="project" value="InterPro"/>
</dbReference>
<dbReference type="InterPro" id="IPR023213">
    <property type="entry name" value="CAT-like_dom_sf"/>
</dbReference>
<dbReference type="Proteomes" id="UP000010474">
    <property type="component" value="Chromosome"/>
</dbReference>
<dbReference type="CDD" id="cd19531">
    <property type="entry name" value="LCL_NRPS-like"/>
    <property type="match status" value="1"/>
</dbReference>
<dbReference type="InterPro" id="IPR006162">
    <property type="entry name" value="Ppantetheine_attach_site"/>
</dbReference>
<dbReference type="GO" id="GO:0005829">
    <property type="term" value="C:cytosol"/>
    <property type="evidence" value="ECO:0007669"/>
    <property type="project" value="TreeGrafter"/>
</dbReference>
<dbReference type="FunFam" id="3.40.50.12780:FF:000012">
    <property type="entry name" value="Non-ribosomal peptide synthetase"/>
    <property type="match status" value="1"/>
</dbReference>
<dbReference type="Gene3D" id="3.30.300.30">
    <property type="match status" value="1"/>
</dbReference>
<protein>
    <submittedName>
        <fullName evidence="6">Amino acid adenylation domain protein</fullName>
        <ecNumber evidence="6">5.1.1.13</ecNumber>
    </submittedName>
</protein>
<dbReference type="EMBL" id="CP003659">
    <property type="protein sequence ID" value="AFZ59100.1"/>
    <property type="molecule type" value="Genomic_DNA"/>
</dbReference>
<dbReference type="PANTHER" id="PTHR45527:SF14">
    <property type="entry name" value="PLIPASTATIN SYNTHASE SUBUNIT B"/>
    <property type="match status" value="1"/>
</dbReference>
<dbReference type="EC" id="5.1.1.13" evidence="6"/>
<dbReference type="PROSITE" id="PS00012">
    <property type="entry name" value="PHOSPHOPANTETHEINE"/>
    <property type="match status" value="1"/>
</dbReference>
<accession>K9ZL92</accession>
<dbReference type="Pfam" id="PF00550">
    <property type="entry name" value="PP-binding"/>
    <property type="match status" value="1"/>
</dbReference>
<feature type="domain" description="Carrier" evidence="5">
    <location>
        <begin position="1003"/>
        <end position="1078"/>
    </location>
</feature>
<dbReference type="Gene3D" id="3.30.559.10">
    <property type="entry name" value="Chloramphenicol acetyltransferase-like domain"/>
    <property type="match status" value="1"/>
</dbReference>
<evidence type="ECO:0000313" key="6">
    <source>
        <dbReference type="EMBL" id="AFZ59100.1"/>
    </source>
</evidence>
<dbReference type="Pfam" id="PF00668">
    <property type="entry name" value="Condensation"/>
    <property type="match status" value="2"/>
</dbReference>
<dbReference type="InterPro" id="IPR009081">
    <property type="entry name" value="PP-bd_ACP"/>
</dbReference>
<name>K9ZL92_ANACC</name>
<dbReference type="SUPFAM" id="SSF47336">
    <property type="entry name" value="ACP-like"/>
    <property type="match status" value="1"/>
</dbReference>
<evidence type="ECO:0000256" key="1">
    <source>
        <dbReference type="ARBA" id="ARBA00001957"/>
    </source>
</evidence>
<dbReference type="FunFam" id="1.10.1200.10:FF:000005">
    <property type="entry name" value="Nonribosomal peptide synthetase 1"/>
    <property type="match status" value="1"/>
</dbReference>
<organism evidence="6 7">
    <name type="scientific">Anabaena cylindrica (strain ATCC 27899 / PCC 7122)</name>
    <dbReference type="NCBI Taxonomy" id="272123"/>
    <lineage>
        <taxon>Bacteria</taxon>
        <taxon>Bacillati</taxon>
        <taxon>Cyanobacteriota</taxon>
        <taxon>Cyanophyceae</taxon>
        <taxon>Nostocales</taxon>
        <taxon>Nostocaceae</taxon>
        <taxon>Anabaena</taxon>
    </lineage>
</organism>
<evidence type="ECO:0000256" key="2">
    <source>
        <dbReference type="ARBA" id="ARBA00006432"/>
    </source>
</evidence>
<dbReference type="InterPro" id="IPR025110">
    <property type="entry name" value="AMP-bd_C"/>
</dbReference>
<dbReference type="SUPFAM" id="SSF56801">
    <property type="entry name" value="Acetyl-CoA synthetase-like"/>
    <property type="match status" value="1"/>
</dbReference>
<proteinExistence type="inferred from homology"/>
<dbReference type="Pfam" id="PF13193">
    <property type="entry name" value="AMP-binding_C"/>
    <property type="match status" value="1"/>
</dbReference>
<dbReference type="FunFam" id="2.30.38.10:FF:000001">
    <property type="entry name" value="Non-ribosomal peptide synthetase PvdI"/>
    <property type="match status" value="1"/>
</dbReference>
<comment type="similarity">
    <text evidence="2">Belongs to the ATP-dependent AMP-binding enzyme family.</text>
</comment>
<dbReference type="Pfam" id="PF00501">
    <property type="entry name" value="AMP-binding"/>
    <property type="match status" value="1"/>
</dbReference>
<dbReference type="PANTHER" id="PTHR45527">
    <property type="entry name" value="NONRIBOSOMAL PEPTIDE SYNTHETASE"/>
    <property type="match status" value="1"/>
</dbReference>
<keyword evidence="3" id="KW-0596">Phosphopantetheine</keyword>